<evidence type="ECO:0000256" key="3">
    <source>
        <dbReference type="ARBA" id="ARBA00023242"/>
    </source>
</evidence>
<dbReference type="SMART" id="SM01076">
    <property type="entry name" value="CG-1"/>
    <property type="match status" value="1"/>
</dbReference>
<feature type="region of interest" description="Disordered" evidence="4">
    <location>
        <begin position="726"/>
        <end position="745"/>
    </location>
</feature>
<dbReference type="EMBL" id="BLLK01000062">
    <property type="protein sequence ID" value="GFH58751.1"/>
    <property type="molecule type" value="Genomic_DNA"/>
</dbReference>
<comment type="caution">
    <text evidence="6">The sequence shown here is derived from an EMBL/GenBank/DDBJ whole genome shotgun (WGS) entry which is preliminary data.</text>
</comment>
<protein>
    <recommendedName>
        <fullName evidence="5">CG-1 domain-containing protein</fullName>
    </recommendedName>
</protein>
<keyword evidence="3" id="KW-0539">Nucleus</keyword>
<keyword evidence="2" id="KW-0804">Transcription</keyword>
<reference evidence="6 7" key="1">
    <citation type="journal article" date="2021" name="Sci. Rep.">
        <title>The genome of the diatom Chaetoceros tenuissimus carries an ancient integrated fragment of an extant virus.</title>
        <authorList>
            <person name="Hongo Y."/>
            <person name="Kimura K."/>
            <person name="Takaki Y."/>
            <person name="Yoshida Y."/>
            <person name="Baba S."/>
            <person name="Kobayashi G."/>
            <person name="Nagasaki K."/>
            <person name="Hano T."/>
            <person name="Tomaru Y."/>
        </authorList>
    </citation>
    <scope>NUCLEOTIDE SEQUENCE [LARGE SCALE GENOMIC DNA]</scope>
    <source>
        <strain evidence="6 7">NIES-3715</strain>
    </source>
</reference>
<name>A0AAD3D6G2_9STRA</name>
<feature type="region of interest" description="Disordered" evidence="4">
    <location>
        <begin position="494"/>
        <end position="516"/>
    </location>
</feature>
<dbReference type="InterPro" id="IPR049227">
    <property type="entry name" value="DUF6824"/>
</dbReference>
<organism evidence="6 7">
    <name type="scientific">Chaetoceros tenuissimus</name>
    <dbReference type="NCBI Taxonomy" id="426638"/>
    <lineage>
        <taxon>Eukaryota</taxon>
        <taxon>Sar</taxon>
        <taxon>Stramenopiles</taxon>
        <taxon>Ochrophyta</taxon>
        <taxon>Bacillariophyta</taxon>
        <taxon>Coscinodiscophyceae</taxon>
        <taxon>Chaetocerotophycidae</taxon>
        <taxon>Chaetocerotales</taxon>
        <taxon>Chaetocerotaceae</taxon>
        <taxon>Chaetoceros</taxon>
    </lineage>
</organism>
<sequence>MTGLYHMFVTSEAVHDANIKQIETKKRTKANSPRTVLELQSPDSDSPPDSPLDFSEDPPPDSSLDFPKLDPQNSILAQLDTLEAIQTHATVTFRQRQNRDEDPFAFDNDSTFDPKTQLSNDHITNMLADTSDIVKKSRVHPADWNDDDCDATPFHLRSKRQRMKKNERAKMIAALPKRELLARPSIGDSGMCHPDLLNVWGRTMVRARGESLPFKLRDKSSVMKGTCNEEKEESDSTDGDGGRLSLNLGNDGEKEMEEENGFGPNFPNDDFPASFEEDEEEEPNKIEEKRNDDKKRERNTDSVQFKEMHEGDDSSTDSDFTEGDREMIASFWKRTRKGKMAHHDRACDTISDSNSLTGETIENLLEGFVDSFLENTFEQAENNTVLSPMDPYGHNSPQSELILPSNLDQFTFFDETIRDDTGINVATYMPTVNSPSDSIDTHNSENSFPQMPALQLENNPNIGDGTAISSFIDENRNNKVQAATAIKVLERTRPRAREHADERMETTGEESHNSGDTVSIAQIKSVAMRRWLELSEIEACLNHTKPILGISTDPPVSPPTSGQLLLYNRSITKNYKADGHQWVRKKNSKKVREDHVKLRLEKKYRVAGTYVHSSTCGTFHRRAYHLLDPEKGTALYPVVSTSEFLKEFLNGSPPPSLVLVHYLDTTLPDTSNDVTYSDVTHSPTLYGTHNGGSAASESGTSADTNGGTVSFTSASASVEGDRVSINSGASSTASESGTSADTNGGTVSFTSASFTSASASVEGDRVSINSGASSTASESGTSADTNGGTVSFTSASASVEGDRVSINSGASSASLATNTPLLQEIGSPTNVLEANIPTPKAGAIQPKAGGIQNPGRFDVLLGLRGVPIAHPHHGNVTYRKRIKTVASAYIHTRKHTVKTDIVSAIIRQVKADGGKFLQQDENDKLWYEVDSKNIESKTRQRLLLSSKNVSIEPPVLVQRLLLSSKNISIEPPVLVPPSHLLPLPPQQQPHSLPLPLQQQPLISDIWTRTELEKLKDALFITDQNEYPSPEARREAIAAIVGTRDDVEVENCYKEVLKYTNVDSYIYHVYGRDSIANGIAQENITDTDVIFGQGVNIIFSPYKGMKRQLELIREYAKQEILAAEIARRVVHSLLGGKFRFLLKDKKFGDPINLYYPLEDTESIIVLTTKRVDLVLERDRQNEALRRHIADMERVFPAPPGGRPTLREMMRDFGNNQNNQRVIERIQRNMYVAGLNEFGMNQNLRNQGVVGNQCTFCPIPPGNMEKVHDDTGQECIKPYMQMNEETRGERHLEHIEYEQLVLQNDQRGTIDQFASGIGPNDSHNFSWWTSSYLRCSRHGLANAVERRLITNPITGAIFYMHFKFSCDQTQRMTRAPQNWPNLREFRLSDEIIIVDFVWRVRVGGATGVTHRDTIVDCIRINGVVCNIRIREPGIVQV</sequence>
<feature type="compositionally biased region" description="Basic and acidic residues" evidence="4">
    <location>
        <begin position="494"/>
        <end position="513"/>
    </location>
</feature>
<feature type="compositionally biased region" description="Low complexity" evidence="4">
    <location>
        <begin position="691"/>
        <end position="702"/>
    </location>
</feature>
<proteinExistence type="predicted"/>
<feature type="compositionally biased region" description="Low complexity" evidence="4">
    <location>
        <begin position="727"/>
        <end position="745"/>
    </location>
</feature>
<dbReference type="PROSITE" id="PS51437">
    <property type="entry name" value="CG_1"/>
    <property type="match status" value="1"/>
</dbReference>
<evidence type="ECO:0000313" key="6">
    <source>
        <dbReference type="EMBL" id="GFH58751.1"/>
    </source>
</evidence>
<gene>
    <name evidence="6" type="ORF">CTEN210_15227</name>
</gene>
<evidence type="ECO:0000256" key="1">
    <source>
        <dbReference type="ARBA" id="ARBA00004123"/>
    </source>
</evidence>
<dbReference type="GO" id="GO:0005634">
    <property type="term" value="C:nucleus"/>
    <property type="evidence" value="ECO:0007669"/>
    <property type="project" value="UniProtKB-SubCell"/>
</dbReference>
<feature type="region of interest" description="Disordered" evidence="4">
    <location>
        <begin position="222"/>
        <end position="322"/>
    </location>
</feature>
<dbReference type="InterPro" id="IPR005559">
    <property type="entry name" value="CG-1_dom"/>
</dbReference>
<feature type="region of interest" description="Disordered" evidence="4">
    <location>
        <begin position="760"/>
        <end position="789"/>
    </location>
</feature>
<dbReference type="PANTHER" id="PTHR23335">
    <property type="entry name" value="CALMODULIN-BINDING TRANSCRIPTION ACTIVATOR CAMTA"/>
    <property type="match status" value="1"/>
</dbReference>
<evidence type="ECO:0000256" key="4">
    <source>
        <dbReference type="SAM" id="MobiDB-lite"/>
    </source>
</evidence>
<evidence type="ECO:0000259" key="5">
    <source>
        <dbReference type="PROSITE" id="PS51437"/>
    </source>
</evidence>
<feature type="region of interest" description="Disordered" evidence="4">
    <location>
        <begin position="93"/>
        <end position="115"/>
    </location>
</feature>
<dbReference type="GO" id="GO:0006357">
    <property type="term" value="P:regulation of transcription by RNA polymerase II"/>
    <property type="evidence" value="ECO:0007669"/>
    <property type="project" value="TreeGrafter"/>
</dbReference>
<feature type="compositionally biased region" description="Basic and acidic residues" evidence="4">
    <location>
        <begin position="283"/>
        <end position="312"/>
    </location>
</feature>
<dbReference type="GO" id="GO:0003712">
    <property type="term" value="F:transcription coregulator activity"/>
    <property type="evidence" value="ECO:0007669"/>
    <property type="project" value="TreeGrafter"/>
</dbReference>
<dbReference type="Proteomes" id="UP001054902">
    <property type="component" value="Unassembled WGS sequence"/>
</dbReference>
<comment type="subcellular location">
    <subcellularLocation>
        <location evidence="1">Nucleus</location>
    </subcellularLocation>
</comment>
<keyword evidence="7" id="KW-1185">Reference proteome</keyword>
<evidence type="ECO:0000313" key="7">
    <source>
        <dbReference type="Proteomes" id="UP001054902"/>
    </source>
</evidence>
<evidence type="ECO:0000256" key="2">
    <source>
        <dbReference type="ARBA" id="ARBA00023163"/>
    </source>
</evidence>
<dbReference type="PANTHER" id="PTHR23335:SF1">
    <property type="entry name" value="CALMODULIN-BINDING TRANSCRIPTION ACTIVATOR, ISOFORM F"/>
    <property type="match status" value="1"/>
</dbReference>
<dbReference type="Pfam" id="PF03859">
    <property type="entry name" value="CG-1"/>
    <property type="match status" value="1"/>
</dbReference>
<feature type="region of interest" description="Disordered" evidence="4">
    <location>
        <begin position="687"/>
        <end position="707"/>
    </location>
</feature>
<feature type="compositionally biased region" description="Low complexity" evidence="4">
    <location>
        <begin position="770"/>
        <end position="783"/>
    </location>
</feature>
<feature type="domain" description="CG-1" evidence="5">
    <location>
        <begin position="520"/>
        <end position="671"/>
    </location>
</feature>
<dbReference type="GO" id="GO:0003690">
    <property type="term" value="F:double-stranded DNA binding"/>
    <property type="evidence" value="ECO:0007669"/>
    <property type="project" value="TreeGrafter"/>
</dbReference>
<feature type="region of interest" description="Disordered" evidence="4">
    <location>
        <begin position="24"/>
        <end position="70"/>
    </location>
</feature>
<dbReference type="Pfam" id="PF20710">
    <property type="entry name" value="DUF6824"/>
    <property type="match status" value="1"/>
</dbReference>
<accession>A0AAD3D6G2</accession>